<dbReference type="Proteomes" id="UP000789860">
    <property type="component" value="Unassembled WGS sequence"/>
</dbReference>
<name>A0ACA9JXF7_9GLOM</name>
<evidence type="ECO:0000313" key="1">
    <source>
        <dbReference type="EMBL" id="CAG8441287.1"/>
    </source>
</evidence>
<comment type="caution">
    <text evidence="1">The sequence shown here is derived from an EMBL/GenBank/DDBJ whole genome shotgun (WGS) entry which is preliminary data.</text>
</comment>
<keyword evidence="2" id="KW-1185">Reference proteome</keyword>
<proteinExistence type="predicted"/>
<gene>
    <name evidence="1" type="ORF">SCALOS_LOCUS640</name>
</gene>
<accession>A0ACA9JXF7</accession>
<dbReference type="EMBL" id="CAJVPM010000317">
    <property type="protein sequence ID" value="CAG8441287.1"/>
    <property type="molecule type" value="Genomic_DNA"/>
</dbReference>
<reference evidence="1" key="1">
    <citation type="submission" date="2021-06" db="EMBL/GenBank/DDBJ databases">
        <authorList>
            <person name="Kallberg Y."/>
            <person name="Tangrot J."/>
            <person name="Rosling A."/>
        </authorList>
    </citation>
    <scope>NUCLEOTIDE SEQUENCE</scope>
    <source>
        <strain evidence="1">AU212A</strain>
    </source>
</reference>
<evidence type="ECO:0000313" key="2">
    <source>
        <dbReference type="Proteomes" id="UP000789860"/>
    </source>
</evidence>
<sequence length="320" mass="35590">MWKTLKKKWQEKAKDFLKACEIAYETRLLELAILTFRADLANTHTPSTGATGEPTGESIIEVLKRFDLVKSDGSPNPMMIVGKLTESITMKVGGNAFVNKFIEVIVDTTLNDEKGTQNRQTERSVISDTKTKSGTTTHKEEKTKSNAVSPVGKGKPSLGSSFLRPSLYSVDHTKAEYTGYQNRKELKGKPAYDYFNALTFGDILNKIESGVYIYDTDPQEFYKRKIKSPLNIASSGGTTRGGFNIVTLGTRLKGGIGRDNAVNVDDMKLMIPMLESLTDILMEPIQPKSPKALNIVEVYKATQQERATNATLQEWTKMEK</sequence>
<protein>
    <submittedName>
        <fullName evidence="1">4579_t:CDS:1</fullName>
    </submittedName>
</protein>
<organism evidence="1 2">
    <name type="scientific">Scutellospora calospora</name>
    <dbReference type="NCBI Taxonomy" id="85575"/>
    <lineage>
        <taxon>Eukaryota</taxon>
        <taxon>Fungi</taxon>
        <taxon>Fungi incertae sedis</taxon>
        <taxon>Mucoromycota</taxon>
        <taxon>Glomeromycotina</taxon>
        <taxon>Glomeromycetes</taxon>
        <taxon>Diversisporales</taxon>
        <taxon>Gigasporaceae</taxon>
        <taxon>Scutellospora</taxon>
    </lineage>
</organism>